<feature type="transmembrane region" description="Helical" evidence="3">
    <location>
        <begin position="97"/>
        <end position="118"/>
    </location>
</feature>
<dbReference type="OrthoDB" id="2105912at2759"/>
<comment type="caution">
    <text evidence="5">The sequence shown here is derived from an EMBL/GenBank/DDBJ whole genome shotgun (WGS) entry which is preliminary data.</text>
</comment>
<dbReference type="CDD" id="cd17324">
    <property type="entry name" value="MFS_NepI_like"/>
    <property type="match status" value="1"/>
</dbReference>
<dbReference type="PROSITE" id="PS50850">
    <property type="entry name" value="MFS"/>
    <property type="match status" value="1"/>
</dbReference>
<dbReference type="GeneID" id="27669291"/>
<feature type="region of interest" description="Disordered" evidence="2">
    <location>
        <begin position="1"/>
        <end position="42"/>
    </location>
</feature>
<comment type="subcellular location">
    <subcellularLocation>
        <location evidence="1">Membrane</location>
        <topology evidence="1">Multi-pass membrane protein</topology>
    </subcellularLocation>
</comment>
<evidence type="ECO:0000259" key="4">
    <source>
        <dbReference type="PROSITE" id="PS50850"/>
    </source>
</evidence>
<keyword evidence="3" id="KW-0812">Transmembrane</keyword>
<feature type="domain" description="Major facilitator superfamily (MFS) profile" evidence="4">
    <location>
        <begin position="98"/>
        <end position="508"/>
    </location>
</feature>
<evidence type="ECO:0000313" key="6">
    <source>
        <dbReference type="Proteomes" id="UP000033710"/>
    </source>
</evidence>
<evidence type="ECO:0000256" key="2">
    <source>
        <dbReference type="SAM" id="MobiDB-lite"/>
    </source>
</evidence>
<reference evidence="5 6" key="2">
    <citation type="journal article" date="2015" name="Eukaryot. Cell">
        <title>Asexual propagation of a virulent clone complex in a human and feline outbreak of sporotrichosis.</title>
        <authorList>
            <person name="Teixeira Mde M."/>
            <person name="Rodrigues A.M."/>
            <person name="Tsui C.K."/>
            <person name="de Almeida L.G."/>
            <person name="Van Diepeningen A.D."/>
            <person name="van den Ende B.G."/>
            <person name="Fernandes G.F."/>
            <person name="Kano R."/>
            <person name="Hamelin R.C."/>
            <person name="Lopes-Bezerra L.M."/>
            <person name="Vasconcelos A.T."/>
            <person name="de Hoog S."/>
            <person name="de Camargo Z.P."/>
            <person name="Felipe M.S."/>
        </authorList>
    </citation>
    <scope>NUCLEOTIDE SEQUENCE [LARGE SCALE GENOMIC DNA]</scope>
    <source>
        <strain evidence="5 6">1099-18</strain>
    </source>
</reference>
<dbReference type="Gene3D" id="1.20.1250.20">
    <property type="entry name" value="MFS general substrate transporter like domains"/>
    <property type="match status" value="1"/>
</dbReference>
<dbReference type="KEGG" id="ssck:SPSK_07350"/>
<protein>
    <recommendedName>
        <fullName evidence="4">Major facilitator superfamily (MFS) profile domain-containing protein</fullName>
    </recommendedName>
</protein>
<name>A0A0F2MGG3_SPOSC</name>
<dbReference type="Pfam" id="PF07690">
    <property type="entry name" value="MFS_1"/>
    <property type="match status" value="1"/>
</dbReference>
<feature type="transmembrane region" description="Helical" evidence="3">
    <location>
        <begin position="166"/>
        <end position="182"/>
    </location>
</feature>
<dbReference type="InterPro" id="IPR036259">
    <property type="entry name" value="MFS_trans_sf"/>
</dbReference>
<dbReference type="EMBL" id="AXCR01000004">
    <property type="protein sequence ID" value="KJR88154.1"/>
    <property type="molecule type" value="Genomic_DNA"/>
</dbReference>
<feature type="transmembrane region" description="Helical" evidence="3">
    <location>
        <begin position="224"/>
        <end position="243"/>
    </location>
</feature>
<proteinExistence type="predicted"/>
<dbReference type="Proteomes" id="UP000033710">
    <property type="component" value="Unassembled WGS sequence"/>
</dbReference>
<dbReference type="InterPro" id="IPR011701">
    <property type="entry name" value="MFS"/>
</dbReference>
<dbReference type="GO" id="GO:0016020">
    <property type="term" value="C:membrane"/>
    <property type="evidence" value="ECO:0007669"/>
    <property type="project" value="UniProtKB-SubCell"/>
</dbReference>
<sequence>MTSDTGSTTDSGRRSSGSPRPANTKNEVGLEDLSATDRDAEVVPSSDVDAITVADAHETADVPPHEPSRGTLLGRIGHILSWTPRSCRYDPENPPEFTLGLNFLFSFATTATVGNLYYNQPILYQMADTFQVSFEHASSIATLMQAGYAGGIVLLCPLADVLPRRPYILCLVAVTALAWIGLCVTHSFAAFAALSCLCGFTTVTPQLMLPLVGDLAPPHRRATAVAIVVSGLSLGMMVARLLAGVVANYTSWRNVYWFSFGAQAAVFASLLVWMPDYPTKNARRGAANENGMDGRDGTGVGRAVRRALRYGTVLYGGMAVLVVRHPALLQACLVVFCHSAVFTSYWTTLSFLLASPPYAYPSVAIGLFGLIGIVVICLGPLYGRFVIERIVAVAAVLLGTSLELVGVGIGVGIGPFCIAGPVLQAVLIDFGNQASNIALRASIYGLAPTSQNRVNAAYMIASFVGQLTGTSAGNRLYAMGGWRYSGGLSIGLLSVAILVCVARGPRETGWVGWRGGWSIRKDATKVAEPGGEAGVVSEADVTRTAAVLTDTKKV</sequence>
<dbReference type="GO" id="GO:0022857">
    <property type="term" value="F:transmembrane transporter activity"/>
    <property type="evidence" value="ECO:0007669"/>
    <property type="project" value="InterPro"/>
</dbReference>
<organism evidence="5 6">
    <name type="scientific">Sporothrix schenckii 1099-18</name>
    <dbReference type="NCBI Taxonomy" id="1397361"/>
    <lineage>
        <taxon>Eukaryota</taxon>
        <taxon>Fungi</taxon>
        <taxon>Dikarya</taxon>
        <taxon>Ascomycota</taxon>
        <taxon>Pezizomycotina</taxon>
        <taxon>Sordariomycetes</taxon>
        <taxon>Sordariomycetidae</taxon>
        <taxon>Ophiostomatales</taxon>
        <taxon>Ophiostomataceae</taxon>
        <taxon>Sporothrix</taxon>
    </lineage>
</organism>
<dbReference type="PANTHER" id="PTHR42910">
    <property type="entry name" value="TRANSPORTER SCO4007-RELATED"/>
    <property type="match status" value="1"/>
</dbReference>
<dbReference type="RefSeq" id="XP_016590830.1">
    <property type="nucleotide sequence ID" value="XM_016734014.1"/>
</dbReference>
<feature type="transmembrane region" description="Helical" evidence="3">
    <location>
        <begin position="358"/>
        <end position="378"/>
    </location>
</feature>
<gene>
    <name evidence="5" type="ORF">SPSK_07350</name>
</gene>
<dbReference type="SUPFAM" id="SSF103473">
    <property type="entry name" value="MFS general substrate transporter"/>
    <property type="match status" value="1"/>
</dbReference>
<evidence type="ECO:0000256" key="3">
    <source>
        <dbReference type="SAM" id="Phobius"/>
    </source>
</evidence>
<evidence type="ECO:0000313" key="5">
    <source>
        <dbReference type="EMBL" id="KJR88154.1"/>
    </source>
</evidence>
<dbReference type="AlphaFoldDB" id="A0A0F2MGG3"/>
<accession>A0A0F2MGG3</accession>
<dbReference type="VEuPathDB" id="FungiDB:SPSK_07350"/>
<feature type="transmembrane region" description="Helical" evidence="3">
    <location>
        <begin position="484"/>
        <end position="504"/>
    </location>
</feature>
<feature type="transmembrane region" description="Helical" evidence="3">
    <location>
        <begin position="390"/>
        <end position="413"/>
    </location>
</feature>
<feature type="transmembrane region" description="Helical" evidence="3">
    <location>
        <begin position="327"/>
        <end position="346"/>
    </location>
</feature>
<feature type="compositionally biased region" description="Low complexity" evidence="2">
    <location>
        <begin position="1"/>
        <end position="18"/>
    </location>
</feature>
<keyword evidence="3" id="KW-1133">Transmembrane helix</keyword>
<reference evidence="5 6" key="1">
    <citation type="journal article" date="2014" name="BMC Genomics">
        <title>Comparative genomics of the major fungal agents of human and animal Sporotrichosis: Sporothrix schenckii and Sporothrix brasiliensis.</title>
        <authorList>
            <person name="Teixeira M.M."/>
            <person name="de Almeida L.G."/>
            <person name="Kubitschek-Barreira P."/>
            <person name="Alves F.L."/>
            <person name="Kioshima E.S."/>
            <person name="Abadio A.K."/>
            <person name="Fernandes L."/>
            <person name="Derengowski L.S."/>
            <person name="Ferreira K.S."/>
            <person name="Souza R.C."/>
            <person name="Ruiz J.C."/>
            <person name="de Andrade N.C."/>
            <person name="Paes H.C."/>
            <person name="Nicola A.M."/>
            <person name="Albuquerque P."/>
            <person name="Gerber A.L."/>
            <person name="Martins V.P."/>
            <person name="Peconick L.D."/>
            <person name="Neto A.V."/>
            <person name="Chaucanez C.B."/>
            <person name="Silva P.A."/>
            <person name="Cunha O.L."/>
            <person name="de Oliveira F.F."/>
            <person name="dos Santos T.C."/>
            <person name="Barros A.L."/>
            <person name="Soares M.A."/>
            <person name="de Oliveira L.M."/>
            <person name="Marini M.M."/>
            <person name="Villalobos-Duno H."/>
            <person name="Cunha M.M."/>
            <person name="de Hoog S."/>
            <person name="da Silveira J.F."/>
            <person name="Henrissat B."/>
            <person name="Nino-Vega G.A."/>
            <person name="Cisalpino P.S."/>
            <person name="Mora-Montes H.M."/>
            <person name="Almeida S.R."/>
            <person name="Stajich J.E."/>
            <person name="Lopes-Bezerra L.M."/>
            <person name="Vasconcelos A.T."/>
            <person name="Felipe M.S."/>
        </authorList>
    </citation>
    <scope>NUCLEOTIDE SEQUENCE [LARGE SCALE GENOMIC DNA]</scope>
    <source>
        <strain evidence="5 6">1099-18</strain>
    </source>
</reference>
<evidence type="ECO:0000256" key="1">
    <source>
        <dbReference type="ARBA" id="ARBA00004141"/>
    </source>
</evidence>
<keyword evidence="3" id="KW-0472">Membrane</keyword>
<dbReference type="InterPro" id="IPR020846">
    <property type="entry name" value="MFS_dom"/>
</dbReference>
<feature type="transmembrane region" description="Helical" evidence="3">
    <location>
        <begin position="138"/>
        <end position="159"/>
    </location>
</feature>
<feature type="transmembrane region" description="Helical" evidence="3">
    <location>
        <begin position="255"/>
        <end position="274"/>
    </location>
</feature>
<dbReference type="PANTHER" id="PTHR42910:SF1">
    <property type="entry name" value="MAJOR FACILITATOR SUPERFAMILY (MFS) PROFILE DOMAIN-CONTAINING PROTEIN"/>
    <property type="match status" value="1"/>
</dbReference>